<comment type="similarity">
    <text evidence="4">Belongs to the PNP/MTAP phosphorylase family. MTAP subfamily.</text>
</comment>
<dbReference type="Proteomes" id="UP000092555">
    <property type="component" value="Unassembled WGS sequence"/>
</dbReference>
<dbReference type="NCBIfam" id="TIGR01694">
    <property type="entry name" value="MTAP"/>
    <property type="match status" value="1"/>
</dbReference>
<organism evidence="6 7">
    <name type="scientific">Metschnikowia bicuspidata var. bicuspidata NRRL YB-4993</name>
    <dbReference type="NCBI Taxonomy" id="869754"/>
    <lineage>
        <taxon>Eukaryota</taxon>
        <taxon>Fungi</taxon>
        <taxon>Dikarya</taxon>
        <taxon>Ascomycota</taxon>
        <taxon>Saccharomycotina</taxon>
        <taxon>Pichiomycetes</taxon>
        <taxon>Metschnikowiaceae</taxon>
        <taxon>Metschnikowia</taxon>
    </lineage>
</organism>
<dbReference type="GeneID" id="30028991"/>
<comment type="caution">
    <text evidence="6">The sequence shown here is derived from an EMBL/GenBank/DDBJ whole genome shotgun (WGS) entry which is preliminary data.</text>
</comment>
<dbReference type="Gene3D" id="3.40.50.1580">
    <property type="entry name" value="Nucleoside phosphorylase domain"/>
    <property type="match status" value="1"/>
</dbReference>
<comment type="catalytic activity">
    <reaction evidence="4">
        <text>S-methyl-5'-thioadenosine + phosphate = 5-(methylsulfanyl)-alpha-D-ribose 1-phosphate + adenine</text>
        <dbReference type="Rhea" id="RHEA:11852"/>
        <dbReference type="ChEBI" id="CHEBI:16708"/>
        <dbReference type="ChEBI" id="CHEBI:17509"/>
        <dbReference type="ChEBI" id="CHEBI:43474"/>
        <dbReference type="ChEBI" id="CHEBI:58533"/>
        <dbReference type="EC" id="2.4.2.28"/>
    </reaction>
</comment>
<dbReference type="InterPro" id="IPR000845">
    <property type="entry name" value="Nucleoside_phosphorylase_d"/>
</dbReference>
<dbReference type="OrthoDB" id="431409at2759"/>
<feature type="binding site" evidence="4">
    <location>
        <position position="29"/>
    </location>
    <ligand>
        <name>phosphate</name>
        <dbReference type="ChEBI" id="CHEBI:43474"/>
    </ligand>
</feature>
<dbReference type="InterPro" id="IPR018099">
    <property type="entry name" value="Purine_phosphorylase-2_CS"/>
</dbReference>
<sequence>MSLHRENTEAADLPHSYDKPVPLAVIGGTGLYDLPNLRPVARLTVSTPWGFPSGQITVSVTEKGHAVAFLARHGAHHDLLPSDVPLRANIAALKSLGVKAIIAFSAVGSLQQEIRPRDFVLPTQIIDRTKGVRPSTFFEKGFVAHAMFGEPFDVKLNRLIADNIPARGFLEAHDAAAEPVLHLKSHTEHGADLTVICMEGPQFSTRAESKMYRSMGGSVINMSVLPEAKLAREAEIAYQMICMSTDYDSWNESEEPVTVETVVGNLKANSANACKVAGRLVDVVSEDLHLGALGLAAELQGSMKYAVSTNVNGVKKDVLEKMHFLFPGYWPVK</sequence>
<feature type="binding site" evidence="4">
    <location>
        <position position="222"/>
    </location>
    <ligand>
        <name>substrate</name>
    </ligand>
</feature>
<dbReference type="InterPro" id="IPR010044">
    <property type="entry name" value="MTAP"/>
</dbReference>
<dbReference type="GO" id="GO:0017061">
    <property type="term" value="F:S-methyl-5-thioadenosine phosphorylase activity"/>
    <property type="evidence" value="ECO:0007669"/>
    <property type="project" value="UniProtKB-UniRule"/>
</dbReference>
<evidence type="ECO:0000313" key="6">
    <source>
        <dbReference type="EMBL" id="OBA20221.1"/>
    </source>
</evidence>
<dbReference type="PANTHER" id="PTHR42679">
    <property type="entry name" value="S-METHYL-5'-THIOADENOSINE PHOSPHORYLASE"/>
    <property type="match status" value="1"/>
</dbReference>
<evidence type="ECO:0000256" key="3">
    <source>
        <dbReference type="ARBA" id="ARBA00022726"/>
    </source>
</evidence>
<proteinExistence type="inferred from homology"/>
<keyword evidence="7" id="KW-1185">Reference proteome</keyword>
<evidence type="ECO:0000256" key="1">
    <source>
        <dbReference type="ARBA" id="ARBA00022676"/>
    </source>
</evidence>
<dbReference type="SUPFAM" id="SSF53167">
    <property type="entry name" value="Purine and uridine phosphorylases"/>
    <property type="match status" value="1"/>
</dbReference>
<keyword evidence="1 4" id="KW-0328">Glycosyltransferase</keyword>
<feature type="binding site" evidence="4">
    <location>
        <position position="223"/>
    </location>
    <ligand>
        <name>phosphate</name>
        <dbReference type="ChEBI" id="CHEBI:43474"/>
    </ligand>
</feature>
<name>A0A1A0H873_9ASCO</name>
<keyword evidence="3 4" id="KW-0660">Purine salvage</keyword>
<feature type="site" description="Important for substrate specificity" evidence="4">
    <location>
        <position position="204"/>
    </location>
</feature>
<keyword evidence="4" id="KW-0539">Nucleus</keyword>
<dbReference type="RefSeq" id="XP_018710743.1">
    <property type="nucleotide sequence ID" value="XM_018856015.1"/>
</dbReference>
<dbReference type="EMBL" id="LXTC01000004">
    <property type="protein sequence ID" value="OBA20221.1"/>
    <property type="molecule type" value="Genomic_DNA"/>
</dbReference>
<dbReference type="InterPro" id="IPR035994">
    <property type="entry name" value="Nucleoside_phosphorylase_sf"/>
</dbReference>
<dbReference type="PROSITE" id="PS01240">
    <property type="entry name" value="PNP_MTAP_2"/>
    <property type="match status" value="1"/>
</dbReference>
<dbReference type="GO" id="GO:0019509">
    <property type="term" value="P:L-methionine salvage from methylthioadenosine"/>
    <property type="evidence" value="ECO:0007669"/>
    <property type="project" value="UniProtKB-UniRule"/>
</dbReference>
<comment type="function">
    <text evidence="4">Catalyzes the reversible phosphorylation of S-methyl-5'-thioadenosine (MTA) to adenine and 5-methylthioribose-1-phosphate. Involved in the breakdown of MTA, a major by-product of polyamine biosynthesis. Responsible for the first step in the methionine salvage pathway after MTA has been generated from S-adenosylmethionine. Has broad substrate specificity with 6-aminopurine nucleosides as preferred substrates.</text>
</comment>
<dbReference type="GO" id="GO:0006166">
    <property type="term" value="P:purine ribonucleoside salvage"/>
    <property type="evidence" value="ECO:0007669"/>
    <property type="project" value="UniProtKB-KW"/>
</dbReference>
<keyword evidence="4" id="KW-0963">Cytoplasm</keyword>
<dbReference type="EC" id="2.4.2.28" evidence="4"/>
<dbReference type="GO" id="GO:0003729">
    <property type="term" value="F:mRNA binding"/>
    <property type="evidence" value="ECO:0007669"/>
    <property type="project" value="EnsemblFungi"/>
</dbReference>
<dbReference type="STRING" id="869754.A0A1A0H873"/>
<dbReference type="FunFam" id="3.40.50.1580:FF:000008">
    <property type="entry name" value="S-methyl-5'-thioadenosine phosphorylase"/>
    <property type="match status" value="1"/>
</dbReference>
<dbReference type="HAMAP" id="MF_01963">
    <property type="entry name" value="MTAP"/>
    <property type="match status" value="1"/>
</dbReference>
<dbReference type="GO" id="GO:0006537">
    <property type="term" value="P:glutamate biosynthetic process"/>
    <property type="evidence" value="ECO:0007669"/>
    <property type="project" value="EnsemblFungi"/>
</dbReference>
<dbReference type="GO" id="GO:0005829">
    <property type="term" value="C:cytosol"/>
    <property type="evidence" value="ECO:0007669"/>
    <property type="project" value="TreeGrafter"/>
</dbReference>
<dbReference type="PANTHER" id="PTHR42679:SF2">
    <property type="entry name" value="S-METHYL-5'-THIOADENOSINE PHOSPHORYLASE"/>
    <property type="match status" value="1"/>
</dbReference>
<reference evidence="6 7" key="1">
    <citation type="submission" date="2016-05" db="EMBL/GenBank/DDBJ databases">
        <title>Comparative genomics of biotechnologically important yeasts.</title>
        <authorList>
            <consortium name="DOE Joint Genome Institute"/>
            <person name="Riley R."/>
            <person name="Haridas S."/>
            <person name="Wolfe K.H."/>
            <person name="Lopes M.R."/>
            <person name="Hittinger C.T."/>
            <person name="Goker M."/>
            <person name="Salamov A."/>
            <person name="Wisecaver J."/>
            <person name="Long T.M."/>
            <person name="Aerts A.L."/>
            <person name="Barry K."/>
            <person name="Choi C."/>
            <person name="Clum A."/>
            <person name="Coughlan A.Y."/>
            <person name="Deshpande S."/>
            <person name="Douglass A.P."/>
            <person name="Hanson S.J."/>
            <person name="Klenk H.-P."/>
            <person name="LaButti K."/>
            <person name="Lapidus A."/>
            <person name="Lindquist E."/>
            <person name="Lipzen A."/>
            <person name="Meier-kolthoff J.P."/>
            <person name="Ohm R.A."/>
            <person name="Otillar R.P."/>
            <person name="Pangilinan J."/>
            <person name="Peng Y."/>
            <person name="Rokas A."/>
            <person name="Rosa C.A."/>
            <person name="Scheuner C."/>
            <person name="Sibirny A.A."/>
            <person name="Slot J.C."/>
            <person name="Stielow J.B."/>
            <person name="Sun H."/>
            <person name="Kurtzman C.P."/>
            <person name="Blackwell M."/>
            <person name="Grigoriev I.V."/>
            <person name="Jeffries T.W."/>
        </authorList>
    </citation>
    <scope>NUCLEOTIDE SEQUENCE [LARGE SCALE GENOMIC DNA]</scope>
    <source>
        <strain evidence="6 7">NRRL YB-4993</strain>
    </source>
</reference>
<evidence type="ECO:0000256" key="2">
    <source>
        <dbReference type="ARBA" id="ARBA00022679"/>
    </source>
</evidence>
<comment type="pathway">
    <text evidence="4">Amino-acid biosynthesis; L-methionine biosynthesis via salvage pathway; S-methyl-5-thio-alpha-D-ribose 1-phosphate from S-methyl-5'-thioadenosine (phosphorylase route): step 1/1.</text>
</comment>
<protein>
    <recommendedName>
        <fullName evidence="4">S-methyl-5'-thioadenosine phosphorylase</fullName>
        <ecNumber evidence="4">2.4.2.28</ecNumber>
    </recommendedName>
    <alternativeName>
        <fullName evidence="4">5'-methylthioadenosine phosphorylase</fullName>
        <shortName evidence="4">MTA phosphorylase</shortName>
        <shortName evidence="4">MTAP</shortName>
        <shortName evidence="4">MTAPase</shortName>
    </alternativeName>
</protein>
<feature type="domain" description="Nucleoside phosphorylase" evidence="5">
    <location>
        <begin position="23"/>
        <end position="281"/>
    </location>
</feature>
<comment type="subcellular location">
    <subcellularLocation>
        <location evidence="4">Cytoplasm</location>
    </subcellularLocation>
    <subcellularLocation>
        <location evidence="4">Nucleus</location>
    </subcellularLocation>
</comment>
<feature type="binding site" evidence="4">
    <location>
        <begin position="72"/>
        <end position="73"/>
    </location>
    <ligand>
        <name>phosphate</name>
        <dbReference type="ChEBI" id="CHEBI:43474"/>
    </ligand>
</feature>
<dbReference type="CDD" id="cd09010">
    <property type="entry name" value="MTAP_SsMTAPII_like_MTIP"/>
    <property type="match status" value="1"/>
</dbReference>
<feature type="site" description="Important for substrate specificity" evidence="4">
    <location>
        <position position="259"/>
    </location>
</feature>
<accession>A0A1A0H873</accession>
<evidence type="ECO:0000259" key="5">
    <source>
        <dbReference type="Pfam" id="PF01048"/>
    </source>
</evidence>
<gene>
    <name evidence="4" type="primary">MEU1</name>
    <name evidence="6" type="ORF">METBIDRAFT_32245</name>
</gene>
<dbReference type="UniPathway" id="UPA00904">
    <property type="reaction ID" value="UER00873"/>
</dbReference>
<dbReference type="Pfam" id="PF01048">
    <property type="entry name" value="PNP_UDP_1"/>
    <property type="match status" value="1"/>
</dbReference>
<evidence type="ECO:0000256" key="4">
    <source>
        <dbReference type="HAMAP-Rule" id="MF_03155"/>
    </source>
</evidence>
<dbReference type="AlphaFoldDB" id="A0A1A0H873"/>
<comment type="subunit">
    <text evidence="4">Homotrimer.</text>
</comment>
<evidence type="ECO:0000313" key="7">
    <source>
        <dbReference type="Proteomes" id="UP000092555"/>
    </source>
</evidence>
<feature type="binding site" evidence="4">
    <location>
        <begin position="246"/>
        <end position="248"/>
    </location>
    <ligand>
        <name>substrate</name>
    </ligand>
</feature>
<dbReference type="GO" id="GO:0005634">
    <property type="term" value="C:nucleus"/>
    <property type="evidence" value="ECO:0007669"/>
    <property type="project" value="UniProtKB-SubCell"/>
</dbReference>
<feature type="binding site" evidence="4">
    <location>
        <begin position="105"/>
        <end position="106"/>
    </location>
    <ligand>
        <name>phosphate</name>
        <dbReference type="ChEBI" id="CHEBI:43474"/>
    </ligand>
</feature>
<keyword evidence="2 4" id="KW-0808">Transferase</keyword>